<comment type="caution">
    <text evidence="1">The sequence shown here is derived from an EMBL/GenBank/DDBJ whole genome shotgun (WGS) entry which is preliminary data.</text>
</comment>
<keyword evidence="2" id="KW-1185">Reference proteome</keyword>
<organism evidence="1 2">
    <name type="scientific">Colletotrichum phormii</name>
    <dbReference type="NCBI Taxonomy" id="359342"/>
    <lineage>
        <taxon>Eukaryota</taxon>
        <taxon>Fungi</taxon>
        <taxon>Dikarya</taxon>
        <taxon>Ascomycota</taxon>
        <taxon>Pezizomycotina</taxon>
        <taxon>Sordariomycetes</taxon>
        <taxon>Hypocreomycetidae</taxon>
        <taxon>Glomerellales</taxon>
        <taxon>Glomerellaceae</taxon>
        <taxon>Colletotrichum</taxon>
        <taxon>Colletotrichum acutatum species complex</taxon>
    </lineage>
</organism>
<dbReference type="AlphaFoldDB" id="A0AAI9ZZ43"/>
<dbReference type="GeneID" id="85474775"/>
<accession>A0AAI9ZZ43</accession>
<gene>
    <name evidence="1" type="ORF">BDP81DRAFT_421367</name>
</gene>
<sequence>MLSPHLFSDLALRLAPPALCTSLPCSNFLSCSHRWPCAPSRPYAWRQRWAWDACCQSQCQVFLVRSRGSGAVESSIVMVLDKGSRGSDFYGTVSNTDATTSHPTSYDKSYSTASKESAKHPVRTPYRVSLYSSGKVWSLIVRGRIRMTMWLLSM</sequence>
<reference evidence="1" key="1">
    <citation type="submission" date="2021-06" db="EMBL/GenBank/DDBJ databases">
        <title>Comparative genomics, transcriptomics and evolutionary studies reveal genomic signatures of adaptation to plant cell wall in hemibiotrophic fungi.</title>
        <authorList>
            <consortium name="DOE Joint Genome Institute"/>
            <person name="Baroncelli R."/>
            <person name="Diaz J.F."/>
            <person name="Benocci T."/>
            <person name="Peng M."/>
            <person name="Battaglia E."/>
            <person name="Haridas S."/>
            <person name="Andreopoulos W."/>
            <person name="Labutti K."/>
            <person name="Pangilinan J."/>
            <person name="Floch G.L."/>
            <person name="Makela M.R."/>
            <person name="Henrissat B."/>
            <person name="Grigoriev I.V."/>
            <person name="Crouch J.A."/>
            <person name="De Vries R.P."/>
            <person name="Sukno S.A."/>
            <person name="Thon M.R."/>
        </authorList>
    </citation>
    <scope>NUCLEOTIDE SEQUENCE</scope>
    <source>
        <strain evidence="1">CBS 102054</strain>
    </source>
</reference>
<evidence type="ECO:0000313" key="1">
    <source>
        <dbReference type="EMBL" id="KAK1639588.1"/>
    </source>
</evidence>
<proteinExistence type="predicted"/>
<dbReference type="RefSeq" id="XP_060448195.1">
    <property type="nucleotide sequence ID" value="XM_060589913.1"/>
</dbReference>
<dbReference type="Proteomes" id="UP001243989">
    <property type="component" value="Unassembled WGS sequence"/>
</dbReference>
<name>A0AAI9ZZ43_9PEZI</name>
<evidence type="ECO:0000313" key="2">
    <source>
        <dbReference type="Proteomes" id="UP001243989"/>
    </source>
</evidence>
<protein>
    <submittedName>
        <fullName evidence="1">Uncharacterized protein</fullName>
    </submittedName>
</protein>
<dbReference type="EMBL" id="JAHMHQ010000005">
    <property type="protein sequence ID" value="KAK1639588.1"/>
    <property type="molecule type" value="Genomic_DNA"/>
</dbReference>